<dbReference type="AlphaFoldDB" id="A0A371X7V9"/>
<dbReference type="OrthoDB" id="9805588at2"/>
<comment type="caution">
    <text evidence="3">The sequence shown here is derived from an EMBL/GenBank/DDBJ whole genome shotgun (WGS) entry which is preliminary data.</text>
</comment>
<evidence type="ECO:0000259" key="2">
    <source>
        <dbReference type="PROSITE" id="PS51707"/>
    </source>
</evidence>
<sequence length="158" mass="17535">MGQEIERKFRVNGEEWRAHADGGVRLEQFYLFVGSDKSCRVRIRDGREARLTIKTGSGIARGEFEYEIPIEDAEALRTTRDGAVIEKVRYRVPHGDLVAEIDVFEGALSGLVLGEIELPAADHAFELPSFFGPELTGDPAFTNASMALRGSPDHEDRS</sequence>
<dbReference type="InterPro" id="IPR012042">
    <property type="entry name" value="NeuTTM/CthTTM-like"/>
</dbReference>
<keyword evidence="4" id="KW-1185">Reference proteome</keyword>
<dbReference type="SUPFAM" id="SSF55154">
    <property type="entry name" value="CYTH-like phosphatases"/>
    <property type="match status" value="1"/>
</dbReference>
<dbReference type="Pfam" id="PF01928">
    <property type="entry name" value="CYTH"/>
    <property type="match status" value="1"/>
</dbReference>
<dbReference type="RefSeq" id="WP_116682237.1">
    <property type="nucleotide sequence ID" value="NZ_QURL01000002.1"/>
</dbReference>
<evidence type="ECO:0000313" key="4">
    <source>
        <dbReference type="Proteomes" id="UP000264310"/>
    </source>
</evidence>
<organism evidence="3 4">
    <name type="scientific">Fulvimarina endophytica</name>
    <dbReference type="NCBI Taxonomy" id="2293836"/>
    <lineage>
        <taxon>Bacteria</taxon>
        <taxon>Pseudomonadati</taxon>
        <taxon>Pseudomonadota</taxon>
        <taxon>Alphaproteobacteria</taxon>
        <taxon>Hyphomicrobiales</taxon>
        <taxon>Aurantimonadaceae</taxon>
        <taxon>Fulvimarina</taxon>
    </lineage>
</organism>
<protein>
    <submittedName>
        <fullName evidence="3">CYTH domain-containing protein</fullName>
    </submittedName>
</protein>
<gene>
    <name evidence="3" type="ORF">DYI37_05780</name>
</gene>
<feature type="domain" description="CYTH" evidence="2">
    <location>
        <begin position="2"/>
        <end position="151"/>
    </location>
</feature>
<accession>A0A371X7V9</accession>
<dbReference type="SMART" id="SM01118">
    <property type="entry name" value="CYTH"/>
    <property type="match status" value="1"/>
</dbReference>
<dbReference type="PANTHER" id="PTHR40114:SF1">
    <property type="entry name" value="SLR0698 PROTEIN"/>
    <property type="match status" value="1"/>
</dbReference>
<dbReference type="PANTHER" id="PTHR40114">
    <property type="entry name" value="SLR0698 PROTEIN"/>
    <property type="match status" value="1"/>
</dbReference>
<evidence type="ECO:0000313" key="3">
    <source>
        <dbReference type="EMBL" id="RFC65339.1"/>
    </source>
</evidence>
<dbReference type="PROSITE" id="PS51707">
    <property type="entry name" value="CYTH"/>
    <property type="match status" value="1"/>
</dbReference>
<dbReference type="CDD" id="cd07891">
    <property type="entry name" value="CYTH-like_CthTTM-like_1"/>
    <property type="match status" value="1"/>
</dbReference>
<evidence type="ECO:0000256" key="1">
    <source>
        <dbReference type="PIRSR" id="PIRSR016487-1"/>
    </source>
</evidence>
<dbReference type="InterPro" id="IPR023577">
    <property type="entry name" value="CYTH_domain"/>
</dbReference>
<reference evidence="3 4" key="1">
    <citation type="submission" date="2018-08" db="EMBL/GenBank/DDBJ databases">
        <title>Fulvimarina sp. 85, whole genome shotgun sequence.</title>
        <authorList>
            <person name="Tuo L."/>
        </authorList>
    </citation>
    <scope>NUCLEOTIDE SEQUENCE [LARGE SCALE GENOMIC DNA]</scope>
    <source>
        <strain evidence="3 4">85</strain>
    </source>
</reference>
<proteinExistence type="predicted"/>
<dbReference type="EMBL" id="QURL01000002">
    <property type="protein sequence ID" value="RFC65339.1"/>
    <property type="molecule type" value="Genomic_DNA"/>
</dbReference>
<name>A0A371X7V9_9HYPH</name>
<feature type="active site" description="Proton acceptor" evidence="1">
    <location>
        <position position="30"/>
    </location>
</feature>
<dbReference type="PIRSF" id="PIRSF016487">
    <property type="entry name" value="CYTH_UCP016487"/>
    <property type="match status" value="1"/>
</dbReference>
<dbReference type="Proteomes" id="UP000264310">
    <property type="component" value="Unassembled WGS sequence"/>
</dbReference>
<dbReference type="InterPro" id="IPR033469">
    <property type="entry name" value="CYTH-like_dom_sf"/>
</dbReference>
<dbReference type="Gene3D" id="2.40.320.10">
    <property type="entry name" value="Hypothetical Protein Pfu-838710-001"/>
    <property type="match status" value="1"/>
</dbReference>